<dbReference type="CDD" id="cd00096">
    <property type="entry name" value="Ig"/>
    <property type="match status" value="1"/>
</dbReference>
<dbReference type="PANTHER" id="PTHR11973">
    <property type="entry name" value="CELL SURFACE GLYCOPROTEIN MUC18-RELATED"/>
    <property type="match status" value="1"/>
</dbReference>
<keyword evidence="5" id="KW-0732">Signal</keyword>
<dbReference type="SUPFAM" id="SSF48726">
    <property type="entry name" value="Immunoglobulin"/>
    <property type="match status" value="2"/>
</dbReference>
<dbReference type="InterPro" id="IPR013783">
    <property type="entry name" value="Ig-like_fold"/>
</dbReference>
<feature type="domain" description="Ig-like" evidence="6">
    <location>
        <begin position="135"/>
        <end position="241"/>
    </location>
</feature>
<reference evidence="8" key="1">
    <citation type="submission" date="2015-02" db="EMBL/GenBank/DDBJ databases">
        <title>Genome sequencing for Strongylocentrotus purpuratus.</title>
        <authorList>
            <person name="Murali S."/>
            <person name="Liu Y."/>
            <person name="Vee V."/>
            <person name="English A."/>
            <person name="Wang M."/>
            <person name="Skinner E."/>
            <person name="Han Y."/>
            <person name="Muzny D.M."/>
            <person name="Worley K.C."/>
            <person name="Gibbs R.A."/>
        </authorList>
    </citation>
    <scope>NUCLEOTIDE SEQUENCE</scope>
</reference>
<evidence type="ECO:0000256" key="2">
    <source>
        <dbReference type="ARBA" id="ARBA00022692"/>
    </source>
</evidence>
<sequence length="457" mass="51801">MAVKIALAVGLFILICVPPGIKSSQVVPDGLVYTEIEKTLVQGVQGVFTCRFYGDPVAVYWRKGLDPGNLRPMVVWYDGEVSGPRYDDGSCDVDENYSLIINNVSTADVGRIHCTVSNNKGPLMHNYTDISVVDTAITTNPQATLQLRQATFGLLQCTVHIKARRVSWKKRTTSLADESLVVMESNKNISERSGAGYYDGTYNITQEYSLVIKELQIHHEGLYVCEVTDDTGMSFRNHTFVNVVGYETLIKHRLDDALMQLHTRIGGPIDKELANDITDENRTSLFDTHQMLTDWQSHRLTFTRVKQTIDKEKEPDDIWPYNDELKTISRHLTQESMKEVCKKLEIDFQCDDANDEGKRLETLRKWRTNTSTQPIWDKWEQLFSALESINLGGLLPILKEPSIYKAELVDLAFHLLMQDICPVAKELGINATKLASYRPAFNPSHLEMGTIKLPSFY</sequence>
<evidence type="ECO:0000259" key="6">
    <source>
        <dbReference type="PROSITE" id="PS50835"/>
    </source>
</evidence>
<evidence type="ECO:0000313" key="7">
    <source>
        <dbReference type="EnsemblMetazoa" id="XP_030851645"/>
    </source>
</evidence>
<dbReference type="SMART" id="SM00409">
    <property type="entry name" value="IG"/>
    <property type="match status" value="2"/>
</dbReference>
<dbReference type="GO" id="GO:0005886">
    <property type="term" value="C:plasma membrane"/>
    <property type="evidence" value="ECO:0000318"/>
    <property type="project" value="GO_Central"/>
</dbReference>
<dbReference type="PROSITE" id="PS50835">
    <property type="entry name" value="IG_LIKE"/>
    <property type="match status" value="2"/>
</dbReference>
<keyword evidence="8" id="KW-1185">Reference proteome</keyword>
<evidence type="ECO:0000313" key="8">
    <source>
        <dbReference type="Proteomes" id="UP000007110"/>
    </source>
</evidence>
<feature type="signal peptide" evidence="5">
    <location>
        <begin position="1"/>
        <end position="23"/>
    </location>
</feature>
<dbReference type="RefSeq" id="XP_030851645.1">
    <property type="nucleotide sequence ID" value="XM_030995785.1"/>
</dbReference>
<evidence type="ECO:0000256" key="5">
    <source>
        <dbReference type="SAM" id="SignalP"/>
    </source>
</evidence>
<keyword evidence="4" id="KW-0325">Glycoprotein</keyword>
<dbReference type="GeneID" id="115928511"/>
<dbReference type="EnsemblMetazoa" id="XM_030995785">
    <property type="protein sequence ID" value="XP_030851645"/>
    <property type="gene ID" value="LOC115928511"/>
</dbReference>
<dbReference type="InterPro" id="IPR003599">
    <property type="entry name" value="Ig_sub"/>
</dbReference>
<dbReference type="KEGG" id="spu:115928511"/>
<dbReference type="InterPro" id="IPR036179">
    <property type="entry name" value="Ig-like_dom_sf"/>
</dbReference>
<feature type="chain" id="PRO_5029485250" description="Ig-like domain-containing protein" evidence="5">
    <location>
        <begin position="24"/>
        <end position="457"/>
    </location>
</feature>
<dbReference type="InterPro" id="IPR013106">
    <property type="entry name" value="Ig_V-set"/>
</dbReference>
<evidence type="ECO:0000256" key="4">
    <source>
        <dbReference type="ARBA" id="ARBA00023180"/>
    </source>
</evidence>
<comment type="subcellular location">
    <subcellularLocation>
        <location evidence="1">Membrane</location>
        <topology evidence="1">Single-pass type I membrane protein</topology>
    </subcellularLocation>
</comment>
<proteinExistence type="predicted"/>
<dbReference type="Proteomes" id="UP000007110">
    <property type="component" value="Unassembled WGS sequence"/>
</dbReference>
<keyword evidence="2" id="KW-0812">Transmembrane</keyword>
<evidence type="ECO:0000256" key="1">
    <source>
        <dbReference type="ARBA" id="ARBA00004479"/>
    </source>
</evidence>
<dbReference type="Pfam" id="PF07686">
    <property type="entry name" value="V-set"/>
    <property type="match status" value="1"/>
</dbReference>
<organism evidence="7 8">
    <name type="scientific">Strongylocentrotus purpuratus</name>
    <name type="common">Purple sea urchin</name>
    <dbReference type="NCBI Taxonomy" id="7668"/>
    <lineage>
        <taxon>Eukaryota</taxon>
        <taxon>Metazoa</taxon>
        <taxon>Echinodermata</taxon>
        <taxon>Eleutherozoa</taxon>
        <taxon>Echinozoa</taxon>
        <taxon>Echinoidea</taxon>
        <taxon>Euechinoidea</taxon>
        <taxon>Echinacea</taxon>
        <taxon>Camarodonta</taxon>
        <taxon>Echinidea</taxon>
        <taxon>Strongylocentrotidae</taxon>
        <taxon>Strongylocentrotus</taxon>
    </lineage>
</organism>
<dbReference type="AlphaFoldDB" id="A0A7M7PKM4"/>
<keyword evidence="3" id="KW-1133">Transmembrane helix</keyword>
<accession>A0A7M7PKM4</accession>
<dbReference type="Gene3D" id="2.60.40.10">
    <property type="entry name" value="Immunoglobulins"/>
    <property type="match status" value="2"/>
</dbReference>
<name>A0A7M7PKM4_STRPU</name>
<dbReference type="InParanoid" id="A0A7M7PKM4"/>
<reference evidence="7" key="2">
    <citation type="submission" date="2021-01" db="UniProtKB">
        <authorList>
            <consortium name="EnsemblMetazoa"/>
        </authorList>
    </citation>
    <scope>IDENTIFICATION</scope>
</reference>
<evidence type="ECO:0000256" key="3">
    <source>
        <dbReference type="ARBA" id="ARBA00022989"/>
    </source>
</evidence>
<dbReference type="InterPro" id="IPR051116">
    <property type="entry name" value="Surface_Rcpt/Adhesion_Mol"/>
</dbReference>
<dbReference type="PANTHER" id="PTHR11973:SF24">
    <property type="entry name" value="FIBRONECTIN TYPE-III DOMAIN-CONTAINING PROTEIN"/>
    <property type="match status" value="1"/>
</dbReference>
<dbReference type="InterPro" id="IPR007110">
    <property type="entry name" value="Ig-like_dom"/>
</dbReference>
<feature type="domain" description="Ig-like" evidence="6">
    <location>
        <begin position="28"/>
        <end position="131"/>
    </location>
</feature>
<protein>
    <recommendedName>
        <fullName evidence="6">Ig-like domain-containing protein</fullName>
    </recommendedName>
</protein>
<keyword evidence="3" id="KW-0472">Membrane</keyword>
<dbReference type="OrthoDB" id="10012075at2759"/>